<dbReference type="PANTHER" id="PTHR11177">
    <property type="entry name" value="CHITINASE"/>
    <property type="match status" value="1"/>
</dbReference>
<feature type="domain" description="Chitin-binding type-2" evidence="22">
    <location>
        <begin position="431"/>
        <end position="480"/>
    </location>
</feature>
<evidence type="ECO:0000256" key="19">
    <source>
        <dbReference type="ARBA" id="ARBA00062006"/>
    </source>
</evidence>
<feature type="domain" description="GH18" evidence="23">
    <location>
        <begin position="12"/>
        <end position="377"/>
    </location>
</feature>
<protein>
    <recommendedName>
        <fullName evidence="20">Acidic mammalian chitinase</fullName>
        <ecNumber evidence="5">3.2.1.14</ecNumber>
    </recommendedName>
</protein>
<dbReference type="GO" id="GO:0002376">
    <property type="term" value="P:immune system process"/>
    <property type="evidence" value="ECO:0007669"/>
    <property type="project" value="UniProtKB-KW"/>
</dbReference>
<dbReference type="Gene3D" id="3.20.20.80">
    <property type="entry name" value="Glycosidases"/>
    <property type="match status" value="1"/>
</dbReference>
<sequence>MSKLILTAASSSKLVCYYTNWSTYRSENGKFTLSDVDPSLCTHLIFAFSGINDANELVPTDWNDPESYKTFNGLKARNPDLKTLLAVGGWNFGTQRFSAMASTAANREKFIKSSVALLRKYSFDGINLDWEFPGAQGSPQQDKQRFTLLCKELLNAYNAEATGRPRLLVTAAVAAGKETIDASYEVAEIAKYLDFINVMTFDFHGAWDGVTGHHSPLYRGSKDTGNNIYLNANFAMQYWRDQGVPAEKLILGFAAFGRTFTLSSQSREVGAPSSGAGNPGHYTMEAGFWSYYEVCLYLNGKEIWWLEDQKVPYGTTGNQWVGFDNKNSISAKVKYLTENNFGGVFVWSLDLDDFNGQFCKMGKYPLISHLRSLLLSVMTTAGKAENTDVQTTPDPETPPVNPTDLLGSETTTTTITTTSTTTMTSGETPDMNFCIGKTTGLYPNPKDPNSFYSCSSEITYIQKCPSNLVYRESCKCCDWP</sequence>
<evidence type="ECO:0000256" key="5">
    <source>
        <dbReference type="ARBA" id="ARBA00012729"/>
    </source>
</evidence>
<evidence type="ECO:0000256" key="13">
    <source>
        <dbReference type="ARBA" id="ARBA00023024"/>
    </source>
</evidence>
<keyword evidence="9" id="KW-0053">Apoptosis</keyword>
<dbReference type="STRING" id="205130.ENSMAMP00000036073"/>
<dbReference type="InterPro" id="IPR050314">
    <property type="entry name" value="Glycosyl_Hydrlase_18"/>
</dbReference>
<keyword evidence="18" id="KW-0624">Polysaccharide degradation</keyword>
<keyword evidence="14" id="KW-1015">Disulfide bond</keyword>
<comment type="subunit">
    <text evidence="19">Interacts with EGFR.</text>
</comment>
<keyword evidence="7" id="KW-0964">Secreted</keyword>
<proteinExistence type="inferred from homology"/>
<evidence type="ECO:0000256" key="17">
    <source>
        <dbReference type="ARBA" id="ARBA00023295"/>
    </source>
</evidence>
<evidence type="ECO:0000256" key="16">
    <source>
        <dbReference type="ARBA" id="ARBA00023277"/>
    </source>
</evidence>
<dbReference type="Ensembl" id="ENSMAMT00000036995.2">
    <property type="protein sequence ID" value="ENSMAMP00000036073.1"/>
    <property type="gene ID" value="ENSMAMG00000024201.2"/>
</dbReference>
<dbReference type="CDD" id="cd02872">
    <property type="entry name" value="GH18_chitolectin_chitotriosidase"/>
    <property type="match status" value="1"/>
</dbReference>
<evidence type="ECO:0000256" key="1">
    <source>
        <dbReference type="ARBA" id="ARBA00000822"/>
    </source>
</evidence>
<dbReference type="FunFam" id="2.170.140.10:FF:000001">
    <property type="entry name" value="Acidic mammalian chitinase"/>
    <property type="match status" value="1"/>
</dbReference>
<evidence type="ECO:0000313" key="25">
    <source>
        <dbReference type="Proteomes" id="UP000261640"/>
    </source>
</evidence>
<dbReference type="SUPFAM" id="SSF57625">
    <property type="entry name" value="Invertebrate chitin-binding proteins"/>
    <property type="match status" value="1"/>
</dbReference>
<dbReference type="InterPro" id="IPR001223">
    <property type="entry name" value="Glyco_hydro18_cat"/>
</dbReference>
<keyword evidence="10" id="KW-0732">Signal</keyword>
<dbReference type="InParanoid" id="A0A3Q3N832"/>
<evidence type="ECO:0000256" key="4">
    <source>
        <dbReference type="ARBA" id="ARBA00009121"/>
    </source>
</evidence>
<dbReference type="FunFam" id="3.10.50.10:FF:000001">
    <property type="entry name" value="Chitinase 3-like 1"/>
    <property type="match status" value="1"/>
</dbReference>
<dbReference type="InterPro" id="IPR017853">
    <property type="entry name" value="GH"/>
</dbReference>
<evidence type="ECO:0000256" key="3">
    <source>
        <dbReference type="ARBA" id="ARBA00004613"/>
    </source>
</evidence>
<keyword evidence="15" id="KW-0395">Inflammatory response</keyword>
<evidence type="ECO:0000256" key="11">
    <source>
        <dbReference type="ARBA" id="ARBA00022801"/>
    </source>
</evidence>
<dbReference type="InterPro" id="IPR011583">
    <property type="entry name" value="Chitinase_II/V-like_cat"/>
</dbReference>
<dbReference type="AlphaFoldDB" id="A0A3Q3N832"/>
<dbReference type="SMART" id="SM00636">
    <property type="entry name" value="Glyco_18"/>
    <property type="match status" value="1"/>
</dbReference>
<dbReference type="SUPFAM" id="SSF54556">
    <property type="entry name" value="Chitinase insertion domain"/>
    <property type="match status" value="1"/>
</dbReference>
<dbReference type="Pfam" id="PF01607">
    <property type="entry name" value="CBM_14"/>
    <property type="match status" value="1"/>
</dbReference>
<dbReference type="InterPro" id="IPR036508">
    <property type="entry name" value="Chitin-bd_dom_sf"/>
</dbReference>
<dbReference type="EC" id="3.2.1.14" evidence="5"/>
<dbReference type="SUPFAM" id="SSF51445">
    <property type="entry name" value="(Trans)glycosidases"/>
    <property type="match status" value="1"/>
</dbReference>
<dbReference type="GeneTree" id="ENSGT00940000162989"/>
<reference evidence="24" key="2">
    <citation type="submission" date="2025-09" db="UniProtKB">
        <authorList>
            <consortium name="Ensembl"/>
        </authorList>
    </citation>
    <scope>IDENTIFICATION</scope>
</reference>
<evidence type="ECO:0000256" key="9">
    <source>
        <dbReference type="ARBA" id="ARBA00022703"/>
    </source>
</evidence>
<dbReference type="SMART" id="SM00494">
    <property type="entry name" value="ChtBD2"/>
    <property type="match status" value="1"/>
</dbReference>
<comment type="subcellular location">
    <subcellularLocation>
        <location evidence="2">Cytoplasm</location>
    </subcellularLocation>
    <subcellularLocation>
        <location evidence="3">Secreted</location>
    </subcellularLocation>
</comment>
<evidence type="ECO:0000256" key="12">
    <source>
        <dbReference type="ARBA" id="ARBA00022859"/>
    </source>
</evidence>
<evidence type="ECO:0000256" key="15">
    <source>
        <dbReference type="ARBA" id="ARBA00023198"/>
    </source>
</evidence>
<keyword evidence="6" id="KW-0963">Cytoplasm</keyword>
<evidence type="ECO:0000256" key="21">
    <source>
        <dbReference type="SAM" id="MobiDB-lite"/>
    </source>
</evidence>
<reference evidence="24" key="1">
    <citation type="submission" date="2025-08" db="UniProtKB">
        <authorList>
            <consortium name="Ensembl"/>
        </authorList>
    </citation>
    <scope>IDENTIFICATION</scope>
</reference>
<keyword evidence="25" id="KW-1185">Reference proteome</keyword>
<evidence type="ECO:0000259" key="22">
    <source>
        <dbReference type="PROSITE" id="PS50940"/>
    </source>
</evidence>
<keyword evidence="11" id="KW-0378">Hydrolase</keyword>
<dbReference type="FunFam" id="3.20.20.80:FF:000081">
    <property type="entry name" value="Chitinase 1"/>
    <property type="match status" value="1"/>
</dbReference>
<evidence type="ECO:0000256" key="7">
    <source>
        <dbReference type="ARBA" id="ARBA00022525"/>
    </source>
</evidence>
<dbReference type="FunFam" id="3.20.20.80:FF:000007">
    <property type="entry name" value="Acidic mammalian chitinase"/>
    <property type="match status" value="1"/>
</dbReference>
<evidence type="ECO:0000256" key="18">
    <source>
        <dbReference type="ARBA" id="ARBA00023326"/>
    </source>
</evidence>
<accession>A0A3Q3N832</accession>
<dbReference type="Gene3D" id="2.170.140.10">
    <property type="entry name" value="Chitin binding domain"/>
    <property type="match status" value="1"/>
</dbReference>
<dbReference type="Pfam" id="PF00704">
    <property type="entry name" value="Glyco_hydro_18"/>
    <property type="match status" value="1"/>
</dbReference>
<comment type="catalytic activity">
    <reaction evidence="1">
        <text>Random endo-hydrolysis of N-acetyl-beta-D-glucosaminide (1-&gt;4)-beta-linkages in chitin and chitodextrins.</text>
        <dbReference type="EC" id="3.2.1.14"/>
    </reaction>
</comment>
<dbReference type="PROSITE" id="PS01095">
    <property type="entry name" value="GH18_1"/>
    <property type="match status" value="1"/>
</dbReference>
<keyword evidence="13" id="KW-0146">Chitin degradation</keyword>
<name>A0A3Q3N832_9TELE</name>
<dbReference type="Gene3D" id="3.10.50.10">
    <property type="match status" value="1"/>
</dbReference>
<keyword evidence="12" id="KW-0391">Immunity</keyword>
<evidence type="ECO:0000256" key="20">
    <source>
        <dbReference type="ARBA" id="ARBA00072739"/>
    </source>
</evidence>
<evidence type="ECO:0000313" key="24">
    <source>
        <dbReference type="Ensembl" id="ENSMAMP00000036073.1"/>
    </source>
</evidence>
<evidence type="ECO:0000256" key="14">
    <source>
        <dbReference type="ARBA" id="ARBA00023157"/>
    </source>
</evidence>
<evidence type="ECO:0000256" key="10">
    <source>
        <dbReference type="ARBA" id="ARBA00022729"/>
    </source>
</evidence>
<evidence type="ECO:0000259" key="23">
    <source>
        <dbReference type="PROSITE" id="PS51910"/>
    </source>
</evidence>
<dbReference type="GO" id="GO:0005737">
    <property type="term" value="C:cytoplasm"/>
    <property type="evidence" value="ECO:0007669"/>
    <property type="project" value="UniProtKB-SubCell"/>
</dbReference>
<evidence type="ECO:0000256" key="6">
    <source>
        <dbReference type="ARBA" id="ARBA00022490"/>
    </source>
</evidence>
<evidence type="ECO:0000256" key="8">
    <source>
        <dbReference type="ARBA" id="ARBA00022669"/>
    </source>
</evidence>
<dbReference type="InterPro" id="IPR001579">
    <property type="entry name" value="Glyco_hydro_18_chit_AS"/>
</dbReference>
<dbReference type="InterPro" id="IPR029070">
    <property type="entry name" value="Chitinase_insertion_sf"/>
</dbReference>
<dbReference type="PANTHER" id="PTHR11177:SF379">
    <property type="entry name" value="CHITINASE"/>
    <property type="match status" value="1"/>
</dbReference>
<dbReference type="GO" id="GO:0006915">
    <property type="term" value="P:apoptotic process"/>
    <property type="evidence" value="ECO:0007669"/>
    <property type="project" value="UniProtKB-KW"/>
</dbReference>
<dbReference type="PROSITE" id="PS50940">
    <property type="entry name" value="CHIT_BIND_II"/>
    <property type="match status" value="1"/>
</dbReference>
<dbReference type="Proteomes" id="UP000261640">
    <property type="component" value="Unplaced"/>
</dbReference>
<dbReference type="PROSITE" id="PS51910">
    <property type="entry name" value="GH18_2"/>
    <property type="match status" value="1"/>
</dbReference>
<organism evidence="24 25">
    <name type="scientific">Mastacembelus armatus</name>
    <name type="common">zig-zag eel</name>
    <dbReference type="NCBI Taxonomy" id="205130"/>
    <lineage>
        <taxon>Eukaryota</taxon>
        <taxon>Metazoa</taxon>
        <taxon>Chordata</taxon>
        <taxon>Craniata</taxon>
        <taxon>Vertebrata</taxon>
        <taxon>Euteleostomi</taxon>
        <taxon>Actinopterygii</taxon>
        <taxon>Neopterygii</taxon>
        <taxon>Teleostei</taxon>
        <taxon>Neoteleostei</taxon>
        <taxon>Acanthomorphata</taxon>
        <taxon>Anabantaria</taxon>
        <taxon>Synbranchiformes</taxon>
        <taxon>Mastacembelidae</taxon>
        <taxon>Mastacembelus</taxon>
    </lineage>
</organism>
<keyword evidence="8" id="KW-0147">Chitin-binding</keyword>
<dbReference type="GO" id="GO:0000272">
    <property type="term" value="P:polysaccharide catabolic process"/>
    <property type="evidence" value="ECO:0007669"/>
    <property type="project" value="UniProtKB-KW"/>
</dbReference>
<comment type="similarity">
    <text evidence="4">Belongs to the glycosyl hydrolase 18 family. Chitinase class II subfamily.</text>
</comment>
<dbReference type="GO" id="GO:0006032">
    <property type="term" value="P:chitin catabolic process"/>
    <property type="evidence" value="ECO:0007669"/>
    <property type="project" value="UniProtKB-KW"/>
</dbReference>
<dbReference type="GO" id="GO:0005576">
    <property type="term" value="C:extracellular region"/>
    <property type="evidence" value="ECO:0007669"/>
    <property type="project" value="UniProtKB-SubCell"/>
</dbReference>
<keyword evidence="16" id="KW-0119">Carbohydrate metabolism</keyword>
<keyword evidence="17" id="KW-0326">Glycosidase</keyword>
<evidence type="ECO:0000256" key="2">
    <source>
        <dbReference type="ARBA" id="ARBA00004496"/>
    </source>
</evidence>
<dbReference type="InterPro" id="IPR002557">
    <property type="entry name" value="Chitin-bd_dom"/>
</dbReference>
<dbReference type="GO" id="GO:0006954">
    <property type="term" value="P:inflammatory response"/>
    <property type="evidence" value="ECO:0007669"/>
    <property type="project" value="UniProtKB-KW"/>
</dbReference>
<dbReference type="GO" id="GO:0008061">
    <property type="term" value="F:chitin binding"/>
    <property type="evidence" value="ECO:0007669"/>
    <property type="project" value="UniProtKB-KW"/>
</dbReference>
<feature type="region of interest" description="Disordered" evidence="21">
    <location>
        <begin position="385"/>
        <end position="408"/>
    </location>
</feature>
<dbReference type="GO" id="GO:0008843">
    <property type="term" value="F:endochitinase activity"/>
    <property type="evidence" value="ECO:0007669"/>
    <property type="project" value="UniProtKB-EC"/>
</dbReference>